<dbReference type="PROSITE" id="PS00107">
    <property type="entry name" value="PROTEIN_KINASE_ATP"/>
    <property type="match status" value="1"/>
</dbReference>
<keyword evidence="27" id="KW-1185">Reference proteome</keyword>
<sequence length="791" mass="88743">MAASIASCFLISFFLSVALLGHADDRLLRGQSLSGDQTMVSEGGKFELGFFSPGHSGNYYVGIWYKVPKQQVVWVANRDAPVSDRSSSQFKLDGHGNLVLLAGPDRLVWSSNSSNTFPSASAVAVLLDDGNLVLLEDNRTSGELLWQSFDHPTNTYLPRAKLGYNKLTGANRFLTSWKNLEDPSPGKFTFEIDPNGVTQFYLVKERRERYWTTGVWNGEIFSAMPEMRSGYFVNFTNVSNRDVNEFSYYVFDPNAIHNFMLDSSGEMVRRKWDNGTGEWLRFAMLPRDPCDVEGRCGAFGSCNNYSSSFCQCLQGFQPRSSKDWNLGDQTEGCIRNVPLRCGEDDGFVVLSNTLLPVNSTSLSSSSSRENCRTACLKNCSCTAYAYASRCLVWHDDLFDLKSLSSSSSVESYTVNVRVDASELRDRKSGKKWRTIVLITMVGGAVIVMLVVLGKNWSRRRRKSETLEVVEGPLVSFDYKFLKRATKDFSEKIGRGSFGAVFKGELPDSGELIAVKRLESVRQGEKQFRMEVTTIGLIYHINLIRLRGFCCHGDHRLLVYDYMVGGSLDSFLFNPDASRVLRWKRRRMIAVGIARGLAYLHENCRDCIMHCDIKPENILLDADMTPKIADFGMAKLLGHEFSRVLTTVRGTFGYLAPEWITGSAITPKADVYSFGMVLFEIISGRRNRDRCEMWNHLYFPLFAAIKLHEGAGGGCLADSKLKGEADEDEIARVCRVALWCIQDLESSRPTMGEVVRQLEGVLDVALPPIPTLLKNMNVCDETDEEDKPSSVW</sequence>
<evidence type="ECO:0000259" key="25">
    <source>
        <dbReference type="PROSITE" id="PS50948"/>
    </source>
</evidence>
<keyword evidence="10 20" id="KW-1133">Transmembrane helix</keyword>
<evidence type="ECO:0000256" key="7">
    <source>
        <dbReference type="ARBA" id="ARBA00022741"/>
    </source>
</evidence>
<dbReference type="AlphaFoldDB" id="A0A8J5C1R6"/>
<dbReference type="EC" id="2.7.11.1" evidence="17"/>
<feature type="signal peptide" evidence="21">
    <location>
        <begin position="1"/>
        <end position="23"/>
    </location>
</feature>
<dbReference type="InterPro" id="IPR000858">
    <property type="entry name" value="S_locus_glycoprot_dom"/>
</dbReference>
<keyword evidence="5 20" id="KW-0812">Transmembrane</keyword>
<dbReference type="Pfam" id="PF01453">
    <property type="entry name" value="B_lectin"/>
    <property type="match status" value="1"/>
</dbReference>
<feature type="binding site" evidence="19">
    <location>
        <position position="515"/>
    </location>
    <ligand>
        <name>ATP</name>
        <dbReference type="ChEBI" id="CHEBI:30616"/>
    </ligand>
</feature>
<feature type="domain" description="Bulb-type lectin" evidence="24">
    <location>
        <begin position="24"/>
        <end position="147"/>
    </location>
</feature>
<dbReference type="InterPro" id="IPR017441">
    <property type="entry name" value="Protein_kinase_ATP_BS"/>
</dbReference>
<feature type="domain" description="Apple" evidence="25">
    <location>
        <begin position="341"/>
        <end position="416"/>
    </location>
</feature>
<comment type="catalytic activity">
    <reaction evidence="15 17">
        <text>L-threonyl-[protein] + ATP = O-phospho-L-threonyl-[protein] + ADP + H(+)</text>
        <dbReference type="Rhea" id="RHEA:46608"/>
        <dbReference type="Rhea" id="RHEA-COMP:11060"/>
        <dbReference type="Rhea" id="RHEA-COMP:11605"/>
        <dbReference type="ChEBI" id="CHEBI:15378"/>
        <dbReference type="ChEBI" id="CHEBI:30013"/>
        <dbReference type="ChEBI" id="CHEBI:30616"/>
        <dbReference type="ChEBI" id="CHEBI:61977"/>
        <dbReference type="ChEBI" id="CHEBI:456216"/>
        <dbReference type="EC" id="2.7.11.1"/>
    </reaction>
</comment>
<dbReference type="PROSITE" id="PS50927">
    <property type="entry name" value="BULB_LECTIN"/>
    <property type="match status" value="1"/>
</dbReference>
<evidence type="ECO:0000313" key="26">
    <source>
        <dbReference type="EMBL" id="KAG6470695.1"/>
    </source>
</evidence>
<dbReference type="GO" id="GO:0016020">
    <property type="term" value="C:membrane"/>
    <property type="evidence" value="ECO:0007669"/>
    <property type="project" value="UniProtKB-SubCell"/>
</dbReference>
<dbReference type="InterPro" id="IPR024171">
    <property type="entry name" value="SRK-like_kinase"/>
</dbReference>
<comment type="catalytic activity">
    <reaction evidence="16 17">
        <text>L-seryl-[protein] + ATP = O-phospho-L-seryl-[protein] + ADP + H(+)</text>
        <dbReference type="Rhea" id="RHEA:17989"/>
        <dbReference type="Rhea" id="RHEA-COMP:9863"/>
        <dbReference type="Rhea" id="RHEA-COMP:11604"/>
        <dbReference type="ChEBI" id="CHEBI:15378"/>
        <dbReference type="ChEBI" id="CHEBI:29999"/>
        <dbReference type="ChEBI" id="CHEBI:30616"/>
        <dbReference type="ChEBI" id="CHEBI:83421"/>
        <dbReference type="ChEBI" id="CHEBI:456216"/>
        <dbReference type="EC" id="2.7.11.1"/>
    </reaction>
</comment>
<feature type="chain" id="PRO_5035183094" description="Receptor-like serine/threonine-protein kinase" evidence="21">
    <location>
        <begin position="24"/>
        <end position="791"/>
    </location>
</feature>
<evidence type="ECO:0000313" key="27">
    <source>
        <dbReference type="Proteomes" id="UP000734854"/>
    </source>
</evidence>
<dbReference type="CDD" id="cd00028">
    <property type="entry name" value="B_lectin"/>
    <property type="match status" value="1"/>
</dbReference>
<dbReference type="FunFam" id="1.10.510.10:FF:000384">
    <property type="entry name" value="G-type lectin S-receptor-like serine/threonine-protein kinase"/>
    <property type="match status" value="1"/>
</dbReference>
<dbReference type="PROSITE" id="PS50948">
    <property type="entry name" value="PAN"/>
    <property type="match status" value="1"/>
</dbReference>
<dbReference type="PROSITE" id="PS50026">
    <property type="entry name" value="EGF_3"/>
    <property type="match status" value="1"/>
</dbReference>
<evidence type="ECO:0000259" key="22">
    <source>
        <dbReference type="PROSITE" id="PS50011"/>
    </source>
</evidence>
<evidence type="ECO:0000256" key="4">
    <source>
        <dbReference type="ARBA" id="ARBA00022679"/>
    </source>
</evidence>
<evidence type="ECO:0000256" key="13">
    <source>
        <dbReference type="ARBA" id="ARBA00023170"/>
    </source>
</evidence>
<dbReference type="InterPro" id="IPR003609">
    <property type="entry name" value="Pan_app"/>
</dbReference>
<evidence type="ECO:0000256" key="6">
    <source>
        <dbReference type="ARBA" id="ARBA00022729"/>
    </source>
</evidence>
<keyword evidence="4 17" id="KW-0808">Transferase</keyword>
<evidence type="ECO:0000256" key="10">
    <source>
        <dbReference type="ARBA" id="ARBA00022989"/>
    </source>
</evidence>
<evidence type="ECO:0000256" key="17">
    <source>
        <dbReference type="PIRNR" id="PIRNR000641"/>
    </source>
</evidence>
<keyword evidence="2 17" id="KW-0723">Serine/threonine-protein kinase</keyword>
<keyword evidence="13" id="KW-0675">Receptor</keyword>
<keyword evidence="9 17" id="KW-0067">ATP-binding</keyword>
<keyword evidence="6 21" id="KW-0732">Signal</keyword>
<dbReference type="CDD" id="cd00054">
    <property type="entry name" value="EGF_CA"/>
    <property type="match status" value="1"/>
</dbReference>
<dbReference type="Pfam" id="PF00069">
    <property type="entry name" value="Pkinase"/>
    <property type="match status" value="1"/>
</dbReference>
<keyword evidence="14" id="KW-0325">Glycoprotein</keyword>
<gene>
    <name evidence="26" type="ORF">ZIOFF_071772</name>
</gene>
<evidence type="ECO:0000256" key="18">
    <source>
        <dbReference type="PROSITE-ProRule" id="PRU00076"/>
    </source>
</evidence>
<dbReference type="CDD" id="cd01098">
    <property type="entry name" value="PAN_AP_plant"/>
    <property type="match status" value="1"/>
</dbReference>
<dbReference type="Pfam" id="PF00954">
    <property type="entry name" value="S_locus_glycop"/>
    <property type="match status" value="1"/>
</dbReference>
<dbReference type="FunFam" id="2.90.10.10:FF:000005">
    <property type="entry name" value="G-type lectin S-receptor-like serine/threonine-protein kinase"/>
    <property type="match status" value="1"/>
</dbReference>
<feature type="domain" description="EGF-like" evidence="23">
    <location>
        <begin position="286"/>
        <end position="322"/>
    </location>
</feature>
<evidence type="ECO:0000256" key="14">
    <source>
        <dbReference type="ARBA" id="ARBA00023180"/>
    </source>
</evidence>
<dbReference type="InterPro" id="IPR008271">
    <property type="entry name" value="Ser/Thr_kinase_AS"/>
</dbReference>
<protein>
    <recommendedName>
        <fullName evidence="17">Receptor-like serine/threonine-protein kinase</fullName>
        <ecNumber evidence="17">2.7.11.1</ecNumber>
    </recommendedName>
</protein>
<evidence type="ECO:0000256" key="9">
    <source>
        <dbReference type="ARBA" id="ARBA00022840"/>
    </source>
</evidence>
<dbReference type="OrthoDB" id="643280at2759"/>
<evidence type="ECO:0000256" key="16">
    <source>
        <dbReference type="ARBA" id="ARBA00048679"/>
    </source>
</evidence>
<evidence type="ECO:0000259" key="24">
    <source>
        <dbReference type="PROSITE" id="PS50927"/>
    </source>
</evidence>
<dbReference type="Pfam" id="PF08276">
    <property type="entry name" value="PAN_2"/>
    <property type="match status" value="1"/>
</dbReference>
<dbReference type="PROSITE" id="PS00108">
    <property type="entry name" value="PROTEIN_KINASE_ST"/>
    <property type="match status" value="1"/>
</dbReference>
<dbReference type="EMBL" id="JACMSC010000021">
    <property type="protein sequence ID" value="KAG6470695.1"/>
    <property type="molecule type" value="Genomic_DNA"/>
</dbReference>
<keyword evidence="3 18" id="KW-0245">EGF-like domain</keyword>
<comment type="caution">
    <text evidence="18">Lacks conserved residue(s) required for the propagation of feature annotation.</text>
</comment>
<accession>A0A8J5C1R6</accession>
<evidence type="ECO:0000256" key="15">
    <source>
        <dbReference type="ARBA" id="ARBA00047899"/>
    </source>
</evidence>
<reference evidence="26 27" key="1">
    <citation type="submission" date="2020-08" db="EMBL/GenBank/DDBJ databases">
        <title>Plant Genome Project.</title>
        <authorList>
            <person name="Zhang R.-G."/>
        </authorList>
    </citation>
    <scope>NUCLEOTIDE SEQUENCE [LARGE SCALE GENOMIC DNA]</scope>
    <source>
        <tissue evidence="26">Rhizome</tissue>
    </source>
</reference>
<evidence type="ECO:0000256" key="8">
    <source>
        <dbReference type="ARBA" id="ARBA00022777"/>
    </source>
</evidence>
<evidence type="ECO:0000256" key="11">
    <source>
        <dbReference type="ARBA" id="ARBA00023136"/>
    </source>
</evidence>
<dbReference type="InterPro" id="IPR000742">
    <property type="entry name" value="EGF"/>
</dbReference>
<dbReference type="PROSITE" id="PS50011">
    <property type="entry name" value="PROTEIN_KINASE_DOM"/>
    <property type="match status" value="1"/>
</dbReference>
<dbReference type="SMART" id="SM00220">
    <property type="entry name" value="S_TKc"/>
    <property type="match status" value="1"/>
</dbReference>
<dbReference type="SMART" id="SM00108">
    <property type="entry name" value="B_lectin"/>
    <property type="match status" value="1"/>
</dbReference>
<comment type="subcellular location">
    <subcellularLocation>
        <location evidence="1">Membrane</location>
        <topology evidence="1">Single-pass type I membrane protein</topology>
    </subcellularLocation>
</comment>
<dbReference type="GO" id="GO:0004674">
    <property type="term" value="F:protein serine/threonine kinase activity"/>
    <property type="evidence" value="ECO:0007669"/>
    <property type="project" value="UniProtKB-KW"/>
</dbReference>
<dbReference type="PANTHER" id="PTHR47974">
    <property type="entry name" value="OS07G0415500 PROTEIN"/>
    <property type="match status" value="1"/>
</dbReference>
<dbReference type="PANTHER" id="PTHR47974:SF19">
    <property type="entry name" value="RECEPTOR-LIKE SERINE_THREONINE-PROTEIN KINASE"/>
    <property type="match status" value="1"/>
</dbReference>
<comment type="caution">
    <text evidence="26">The sequence shown here is derived from an EMBL/GenBank/DDBJ whole genome shotgun (WGS) entry which is preliminary data.</text>
</comment>
<dbReference type="GO" id="GO:0005524">
    <property type="term" value="F:ATP binding"/>
    <property type="evidence" value="ECO:0007669"/>
    <property type="project" value="UniProtKB-UniRule"/>
</dbReference>
<dbReference type="InterPro" id="IPR001480">
    <property type="entry name" value="Bulb-type_lectin_dom"/>
</dbReference>
<evidence type="ECO:0000256" key="21">
    <source>
        <dbReference type="SAM" id="SignalP"/>
    </source>
</evidence>
<evidence type="ECO:0000256" key="1">
    <source>
        <dbReference type="ARBA" id="ARBA00004479"/>
    </source>
</evidence>
<keyword evidence="11 20" id="KW-0472">Membrane</keyword>
<evidence type="ECO:0000256" key="2">
    <source>
        <dbReference type="ARBA" id="ARBA00022527"/>
    </source>
</evidence>
<evidence type="ECO:0000256" key="20">
    <source>
        <dbReference type="SAM" id="Phobius"/>
    </source>
</evidence>
<feature type="domain" description="Protein kinase" evidence="22">
    <location>
        <begin position="486"/>
        <end position="761"/>
    </location>
</feature>
<evidence type="ECO:0000256" key="19">
    <source>
        <dbReference type="PROSITE-ProRule" id="PRU10141"/>
    </source>
</evidence>
<evidence type="ECO:0000256" key="12">
    <source>
        <dbReference type="ARBA" id="ARBA00023157"/>
    </source>
</evidence>
<comment type="similarity">
    <text evidence="17">Belongs to the protein kinase superfamily. Ser/Thr protein kinase family.</text>
</comment>
<dbReference type="PIRSF" id="PIRSF000641">
    <property type="entry name" value="SRK"/>
    <property type="match status" value="1"/>
</dbReference>
<feature type="transmembrane region" description="Helical" evidence="20">
    <location>
        <begin position="432"/>
        <end position="452"/>
    </location>
</feature>
<keyword evidence="12" id="KW-1015">Disulfide bond</keyword>
<keyword evidence="8 17" id="KW-0418">Kinase</keyword>
<dbReference type="InterPro" id="IPR000719">
    <property type="entry name" value="Prot_kinase_dom"/>
</dbReference>
<proteinExistence type="inferred from homology"/>
<evidence type="ECO:0000256" key="3">
    <source>
        <dbReference type="ARBA" id="ARBA00022536"/>
    </source>
</evidence>
<name>A0A8J5C1R6_ZINOF</name>
<dbReference type="Proteomes" id="UP000734854">
    <property type="component" value="Unassembled WGS sequence"/>
</dbReference>
<dbReference type="GO" id="GO:0048544">
    <property type="term" value="P:recognition of pollen"/>
    <property type="evidence" value="ECO:0007669"/>
    <property type="project" value="InterPro"/>
</dbReference>
<evidence type="ECO:0000259" key="23">
    <source>
        <dbReference type="PROSITE" id="PS50026"/>
    </source>
</evidence>
<keyword evidence="7 17" id="KW-0547">Nucleotide-binding</keyword>
<evidence type="ECO:0000256" key="5">
    <source>
        <dbReference type="ARBA" id="ARBA00022692"/>
    </source>
</evidence>
<dbReference type="SMART" id="SM00473">
    <property type="entry name" value="PAN_AP"/>
    <property type="match status" value="1"/>
</dbReference>
<organism evidence="26 27">
    <name type="scientific">Zingiber officinale</name>
    <name type="common">Ginger</name>
    <name type="synonym">Amomum zingiber</name>
    <dbReference type="NCBI Taxonomy" id="94328"/>
    <lineage>
        <taxon>Eukaryota</taxon>
        <taxon>Viridiplantae</taxon>
        <taxon>Streptophyta</taxon>
        <taxon>Embryophyta</taxon>
        <taxon>Tracheophyta</taxon>
        <taxon>Spermatophyta</taxon>
        <taxon>Magnoliopsida</taxon>
        <taxon>Liliopsida</taxon>
        <taxon>Zingiberales</taxon>
        <taxon>Zingiberaceae</taxon>
        <taxon>Zingiber</taxon>
    </lineage>
</organism>
<dbReference type="FunFam" id="3.30.200.20:FF:000059">
    <property type="entry name" value="S-receptor-like serine/threonine-protein kinase"/>
    <property type="match status" value="1"/>
</dbReference>